<proteinExistence type="predicted"/>
<dbReference type="AlphaFoldDB" id="A0A8T3YLM5"/>
<accession>A0A8T3YLM5</accession>
<dbReference type="EMBL" id="JACQPB010000053">
    <property type="protein sequence ID" value="MBI4210945.1"/>
    <property type="molecule type" value="Genomic_DNA"/>
</dbReference>
<protein>
    <submittedName>
        <fullName evidence="1">DUF424 family protein</fullName>
    </submittedName>
</protein>
<dbReference type="Proteomes" id="UP000732298">
    <property type="component" value="Unassembled WGS sequence"/>
</dbReference>
<evidence type="ECO:0000313" key="2">
    <source>
        <dbReference type="Proteomes" id="UP000732298"/>
    </source>
</evidence>
<reference evidence="1" key="1">
    <citation type="submission" date="2020-07" db="EMBL/GenBank/DDBJ databases">
        <title>Huge and variable diversity of episymbiotic CPR bacteria and DPANN archaea in groundwater ecosystems.</title>
        <authorList>
            <person name="He C.Y."/>
            <person name="Keren R."/>
            <person name="Whittaker M."/>
            <person name="Farag I.F."/>
            <person name="Doudna J."/>
            <person name="Cate J.H.D."/>
            <person name="Banfield J.F."/>
        </authorList>
    </citation>
    <scope>NUCLEOTIDE SEQUENCE</scope>
    <source>
        <strain evidence="1">NC_groundwater_1296_Ag_S-0.2um_52_80</strain>
    </source>
</reference>
<dbReference type="Pfam" id="PF04242">
    <property type="entry name" value="DUF424"/>
    <property type="match status" value="1"/>
</dbReference>
<gene>
    <name evidence="1" type="ORF">HY544_05595</name>
</gene>
<dbReference type="InterPro" id="IPR007355">
    <property type="entry name" value="DUF424"/>
</dbReference>
<name>A0A8T3YLM5_9ARCH</name>
<dbReference type="Gene3D" id="3.30.1860.10">
    <property type="entry name" value="uncharacterized conserved protein from methanopyrus kandleri domain like"/>
    <property type="match status" value="1"/>
</dbReference>
<sequence length="96" mass="10711">MYAKVHEMQGTTVLACADAELIGMNLVDERHDVMVGEVFYKGEKVDEEKLAEMMRGARSMNLFGPKATKVAMKHGFLTERGIIRIAGVEHAIIFKV</sequence>
<evidence type="ECO:0000313" key="1">
    <source>
        <dbReference type="EMBL" id="MBI4210945.1"/>
    </source>
</evidence>
<organism evidence="1 2">
    <name type="scientific">Candidatus Iainarchaeum sp</name>
    <dbReference type="NCBI Taxonomy" id="3101447"/>
    <lineage>
        <taxon>Archaea</taxon>
        <taxon>Candidatus Iainarchaeota</taxon>
        <taxon>Candidatus Iainarchaeia</taxon>
        <taxon>Candidatus Iainarchaeales</taxon>
        <taxon>Candidatus Iainarchaeaceae</taxon>
        <taxon>Candidatus Iainarchaeum</taxon>
    </lineage>
</organism>
<comment type="caution">
    <text evidence="1">The sequence shown here is derived from an EMBL/GenBank/DDBJ whole genome shotgun (WGS) entry which is preliminary data.</text>
</comment>